<gene>
    <name evidence="1" type="ORF">ASPTUDRAFT_817777</name>
</gene>
<protein>
    <submittedName>
        <fullName evidence="1">Uncharacterized protein</fullName>
    </submittedName>
</protein>
<sequence length="117" mass="13472">MCQAFSAPQYKWQIKLSYHKQMICPTSAEKTSSHAVIGIRSMIICFIRILTHTPVYTVTHLSTAPWDSVRDLVGLPYTLVLTLAFGTTYYTRHYSLRNCYFIEGFQFLLYSLAPSHL</sequence>
<proteinExistence type="predicted"/>
<evidence type="ECO:0000313" key="2">
    <source>
        <dbReference type="Proteomes" id="UP000184304"/>
    </source>
</evidence>
<dbReference type="EMBL" id="KV878206">
    <property type="protein sequence ID" value="OJI81321.1"/>
    <property type="molecule type" value="Genomic_DNA"/>
</dbReference>
<dbReference type="Proteomes" id="UP000184304">
    <property type="component" value="Unassembled WGS sequence"/>
</dbReference>
<accession>A0A1L9MWD1</accession>
<name>A0A1L9MWD1_ASPTC</name>
<dbReference type="VEuPathDB" id="FungiDB:ASPTUDRAFT_817777"/>
<organism evidence="1 2">
    <name type="scientific">Aspergillus tubingensis (strain CBS 134.48)</name>
    <dbReference type="NCBI Taxonomy" id="767770"/>
    <lineage>
        <taxon>Eukaryota</taxon>
        <taxon>Fungi</taxon>
        <taxon>Dikarya</taxon>
        <taxon>Ascomycota</taxon>
        <taxon>Pezizomycotina</taxon>
        <taxon>Eurotiomycetes</taxon>
        <taxon>Eurotiomycetidae</taxon>
        <taxon>Eurotiales</taxon>
        <taxon>Aspergillaceae</taxon>
        <taxon>Aspergillus</taxon>
        <taxon>Aspergillus subgen. Circumdati</taxon>
    </lineage>
</organism>
<evidence type="ECO:0000313" key="1">
    <source>
        <dbReference type="EMBL" id="OJI81321.1"/>
    </source>
</evidence>
<reference evidence="2" key="1">
    <citation type="journal article" date="2017" name="Genome Biol.">
        <title>Comparative genomics reveals high biological diversity and specific adaptations in the industrially and medically important fungal genus Aspergillus.</title>
        <authorList>
            <person name="de Vries R.P."/>
            <person name="Riley R."/>
            <person name="Wiebenga A."/>
            <person name="Aguilar-Osorio G."/>
            <person name="Amillis S."/>
            <person name="Uchima C.A."/>
            <person name="Anderluh G."/>
            <person name="Asadollahi M."/>
            <person name="Askin M."/>
            <person name="Barry K."/>
            <person name="Battaglia E."/>
            <person name="Bayram O."/>
            <person name="Benocci T."/>
            <person name="Braus-Stromeyer S.A."/>
            <person name="Caldana C."/>
            <person name="Canovas D."/>
            <person name="Cerqueira G.C."/>
            <person name="Chen F."/>
            <person name="Chen W."/>
            <person name="Choi C."/>
            <person name="Clum A."/>
            <person name="Dos Santos R.A."/>
            <person name="Damasio A.R."/>
            <person name="Diallinas G."/>
            <person name="Emri T."/>
            <person name="Fekete E."/>
            <person name="Flipphi M."/>
            <person name="Freyberg S."/>
            <person name="Gallo A."/>
            <person name="Gournas C."/>
            <person name="Habgood R."/>
            <person name="Hainaut M."/>
            <person name="Harispe M.L."/>
            <person name="Henrissat B."/>
            <person name="Hilden K.S."/>
            <person name="Hope R."/>
            <person name="Hossain A."/>
            <person name="Karabika E."/>
            <person name="Karaffa L."/>
            <person name="Karanyi Z."/>
            <person name="Krasevec N."/>
            <person name="Kuo A."/>
            <person name="Kusch H."/>
            <person name="LaButti K."/>
            <person name="Lagendijk E.L."/>
            <person name="Lapidus A."/>
            <person name="Levasseur A."/>
            <person name="Lindquist E."/>
            <person name="Lipzen A."/>
            <person name="Logrieco A.F."/>
            <person name="MacCabe A."/>
            <person name="Maekelae M.R."/>
            <person name="Malavazi I."/>
            <person name="Melin P."/>
            <person name="Meyer V."/>
            <person name="Mielnichuk N."/>
            <person name="Miskei M."/>
            <person name="Molnar A.P."/>
            <person name="Mule G."/>
            <person name="Ngan C.Y."/>
            <person name="Orejas M."/>
            <person name="Orosz E."/>
            <person name="Ouedraogo J.P."/>
            <person name="Overkamp K.M."/>
            <person name="Park H.-S."/>
            <person name="Perrone G."/>
            <person name="Piumi F."/>
            <person name="Punt P.J."/>
            <person name="Ram A.F."/>
            <person name="Ramon A."/>
            <person name="Rauscher S."/>
            <person name="Record E."/>
            <person name="Riano-Pachon D.M."/>
            <person name="Robert V."/>
            <person name="Roehrig J."/>
            <person name="Ruller R."/>
            <person name="Salamov A."/>
            <person name="Salih N.S."/>
            <person name="Samson R.A."/>
            <person name="Sandor E."/>
            <person name="Sanguinetti M."/>
            <person name="Schuetze T."/>
            <person name="Sepcic K."/>
            <person name="Shelest E."/>
            <person name="Sherlock G."/>
            <person name="Sophianopoulou V."/>
            <person name="Squina F.M."/>
            <person name="Sun H."/>
            <person name="Susca A."/>
            <person name="Todd R.B."/>
            <person name="Tsang A."/>
            <person name="Unkles S.E."/>
            <person name="van de Wiele N."/>
            <person name="van Rossen-Uffink D."/>
            <person name="Oliveira J.V."/>
            <person name="Vesth T.C."/>
            <person name="Visser J."/>
            <person name="Yu J.-H."/>
            <person name="Zhou M."/>
            <person name="Andersen M.R."/>
            <person name="Archer D.B."/>
            <person name="Baker S.E."/>
            <person name="Benoit I."/>
            <person name="Brakhage A.A."/>
            <person name="Braus G.H."/>
            <person name="Fischer R."/>
            <person name="Frisvad J.C."/>
            <person name="Goldman G.H."/>
            <person name="Houbraken J."/>
            <person name="Oakley B."/>
            <person name="Pocsi I."/>
            <person name="Scazzocchio C."/>
            <person name="Seiboth B."/>
            <person name="vanKuyk P.A."/>
            <person name="Wortman J."/>
            <person name="Dyer P.S."/>
            <person name="Grigoriev I.V."/>
        </authorList>
    </citation>
    <scope>NUCLEOTIDE SEQUENCE [LARGE SCALE GENOMIC DNA]</scope>
    <source>
        <strain evidence="2">CBS 134.48</strain>
    </source>
</reference>
<dbReference type="AlphaFoldDB" id="A0A1L9MWD1"/>
<keyword evidence="2" id="KW-1185">Reference proteome</keyword>